<gene>
    <name evidence="1" type="ORF">ABGN05_14690</name>
</gene>
<proteinExistence type="predicted"/>
<keyword evidence="2" id="KW-1185">Reference proteome</keyword>
<name>A0ABV3SJM3_9HYPH</name>
<dbReference type="Proteomes" id="UP001556692">
    <property type="component" value="Unassembled WGS sequence"/>
</dbReference>
<evidence type="ECO:0000313" key="2">
    <source>
        <dbReference type="Proteomes" id="UP001556692"/>
    </source>
</evidence>
<protein>
    <submittedName>
        <fullName evidence="1">Uncharacterized protein</fullName>
    </submittedName>
</protein>
<organism evidence="1 2">
    <name type="scientific">Aquibium pacificus</name>
    <dbReference type="NCBI Taxonomy" id="3153579"/>
    <lineage>
        <taxon>Bacteria</taxon>
        <taxon>Pseudomonadati</taxon>
        <taxon>Pseudomonadota</taxon>
        <taxon>Alphaproteobacteria</taxon>
        <taxon>Hyphomicrobiales</taxon>
        <taxon>Phyllobacteriaceae</taxon>
        <taxon>Aquibium</taxon>
    </lineage>
</organism>
<accession>A0ABV3SJM3</accession>
<dbReference type="RefSeq" id="WP_367954791.1">
    <property type="nucleotide sequence ID" value="NZ_JBDPGJ010000003.1"/>
</dbReference>
<sequence>MDVLDRIRALPGAPTRGDAALESADMAYRQTREAARYARDDVKACEADDRECGLLQSSLATDRAQAVLDAAEAAMRDAWAKLDAERKRYGKLFLRDMTATADAVAAITAELAKAVDELRDKSWAIAKYATANHLPLHRSIDHAASLDEASRRLRFQ</sequence>
<evidence type="ECO:0000313" key="1">
    <source>
        <dbReference type="EMBL" id="MEX0406909.1"/>
    </source>
</evidence>
<dbReference type="EMBL" id="JBDPGJ010000003">
    <property type="protein sequence ID" value="MEX0406909.1"/>
    <property type="molecule type" value="Genomic_DNA"/>
</dbReference>
<comment type="caution">
    <text evidence="1">The sequence shown here is derived from an EMBL/GenBank/DDBJ whole genome shotgun (WGS) entry which is preliminary data.</text>
</comment>
<reference evidence="1 2" key="1">
    <citation type="submission" date="2024-05" db="EMBL/GenBank/DDBJ databases">
        <authorList>
            <person name="Jiang F."/>
        </authorList>
    </citation>
    <scope>NUCLEOTIDE SEQUENCE [LARGE SCALE GENOMIC DNA]</scope>
    <source>
        <strain evidence="1 2">LZ166</strain>
    </source>
</reference>